<keyword evidence="16" id="KW-1185">Reference proteome</keyword>
<keyword evidence="3 12" id="KW-1003">Cell membrane</keyword>
<sequence>MNYFKTALLLAALTGFFLVAGYLMGGQTGLVIAFVAALGMNLFAYWNSDQMVLRMANAQEVGPENAPELFNIVHELTQRAGLPMPRVYLIDEEQPNAFATGRDPEHAAVAATTGLLRHLSREEVAGVMAHELAHVRHRDTLIMTVAATLSGAIGMLASFGGLMGGGRDSEGRPLVNPIVAIAAMILAPMAAMLVQMAISRGREYEADRMGAEICGQPQWLASALAKLHAGTQQLHNEAAERNPATAHMYIANPLAAAGGMSSLFSTHPPMEERIARLQAMGGQGYQSYAPSRPQPASAPGGGPWGDSAPPRGPWGNAPTAQSPRRGPWG</sequence>
<dbReference type="EC" id="3.4.24.-" evidence="12"/>
<dbReference type="InterPro" id="IPR001915">
    <property type="entry name" value="Peptidase_M48"/>
</dbReference>
<evidence type="ECO:0000256" key="10">
    <source>
        <dbReference type="ARBA" id="ARBA00023049"/>
    </source>
</evidence>
<protein>
    <recommendedName>
        <fullName evidence="12">Protease HtpX homolog</fullName>
        <ecNumber evidence="12">3.4.24.-</ecNumber>
    </recommendedName>
</protein>
<feature type="transmembrane region" description="Helical" evidence="12">
    <location>
        <begin position="30"/>
        <end position="46"/>
    </location>
</feature>
<dbReference type="Pfam" id="PF01435">
    <property type="entry name" value="Peptidase_M48"/>
    <property type="match status" value="1"/>
</dbReference>
<feature type="binding site" evidence="12">
    <location>
        <position position="134"/>
    </location>
    <ligand>
        <name>Zn(2+)</name>
        <dbReference type="ChEBI" id="CHEBI:29105"/>
        <note>catalytic</note>
    </ligand>
</feature>
<dbReference type="NCBIfam" id="NF002826">
    <property type="entry name" value="PRK03001.1"/>
    <property type="match status" value="1"/>
</dbReference>
<dbReference type="NCBIfam" id="NF002363">
    <property type="entry name" value="PRK01345.1"/>
    <property type="match status" value="1"/>
</dbReference>
<comment type="cofactor">
    <cofactor evidence="12">
        <name>Zn(2+)</name>
        <dbReference type="ChEBI" id="CHEBI:29105"/>
    </cofactor>
    <text evidence="12">Binds 1 zinc ion per subunit.</text>
</comment>
<gene>
    <name evidence="12 15" type="primary">htpX</name>
    <name evidence="15" type="ORF">LJ725_08765</name>
</gene>
<keyword evidence="8 12" id="KW-0862">Zinc</keyword>
<dbReference type="InterPro" id="IPR022919">
    <property type="entry name" value="Pept_M48_protease_HtpX"/>
</dbReference>
<keyword evidence="5 12" id="KW-0812">Transmembrane</keyword>
<comment type="similarity">
    <text evidence="2 12">Belongs to the peptidase M48B family.</text>
</comment>
<evidence type="ECO:0000256" key="11">
    <source>
        <dbReference type="ARBA" id="ARBA00023136"/>
    </source>
</evidence>
<evidence type="ECO:0000313" key="16">
    <source>
        <dbReference type="Proteomes" id="UP001198862"/>
    </source>
</evidence>
<organism evidence="15 16">
    <name type="scientific">Reyranella aquatilis</name>
    <dbReference type="NCBI Taxonomy" id="2035356"/>
    <lineage>
        <taxon>Bacteria</taxon>
        <taxon>Pseudomonadati</taxon>
        <taxon>Pseudomonadota</taxon>
        <taxon>Alphaproteobacteria</taxon>
        <taxon>Hyphomicrobiales</taxon>
        <taxon>Reyranellaceae</taxon>
        <taxon>Reyranella</taxon>
    </lineage>
</organism>
<comment type="subcellular location">
    <subcellularLocation>
        <location evidence="1 12">Cell membrane</location>
        <topology evidence="1 12">Multi-pass membrane protein</topology>
    </subcellularLocation>
</comment>
<feature type="region of interest" description="Disordered" evidence="13">
    <location>
        <begin position="281"/>
        <end position="329"/>
    </location>
</feature>
<evidence type="ECO:0000256" key="5">
    <source>
        <dbReference type="ARBA" id="ARBA00022692"/>
    </source>
</evidence>
<keyword evidence="6 12" id="KW-0479">Metal-binding</keyword>
<evidence type="ECO:0000313" key="15">
    <source>
        <dbReference type="EMBL" id="MCC8429055.1"/>
    </source>
</evidence>
<dbReference type="Gene3D" id="3.30.2010.10">
    <property type="entry name" value="Metalloproteases ('zincins'), catalytic domain"/>
    <property type="match status" value="1"/>
</dbReference>
<feature type="binding site" evidence="12">
    <location>
        <position position="130"/>
    </location>
    <ligand>
        <name>Zn(2+)</name>
        <dbReference type="ChEBI" id="CHEBI:29105"/>
        <note>catalytic</note>
    </ligand>
</feature>
<feature type="domain" description="Peptidase M48" evidence="14">
    <location>
        <begin position="64"/>
        <end position="279"/>
    </location>
</feature>
<feature type="binding site" evidence="12">
    <location>
        <position position="203"/>
    </location>
    <ligand>
        <name>Zn(2+)</name>
        <dbReference type="ChEBI" id="CHEBI:29105"/>
        <note>catalytic</note>
    </ligand>
</feature>
<keyword evidence="7 12" id="KW-0378">Hydrolase</keyword>
<evidence type="ECO:0000256" key="6">
    <source>
        <dbReference type="ARBA" id="ARBA00022723"/>
    </source>
</evidence>
<keyword evidence="11 12" id="KW-0472">Membrane</keyword>
<evidence type="ECO:0000256" key="9">
    <source>
        <dbReference type="ARBA" id="ARBA00022989"/>
    </source>
</evidence>
<keyword evidence="4 12" id="KW-0645">Protease</keyword>
<dbReference type="EMBL" id="JAJISD010000003">
    <property type="protein sequence ID" value="MCC8429055.1"/>
    <property type="molecule type" value="Genomic_DNA"/>
</dbReference>
<evidence type="ECO:0000256" key="7">
    <source>
        <dbReference type="ARBA" id="ARBA00022801"/>
    </source>
</evidence>
<feature type="transmembrane region" description="Helical" evidence="12">
    <location>
        <begin position="174"/>
        <end position="194"/>
    </location>
</feature>
<proteinExistence type="inferred from homology"/>
<keyword evidence="10 12" id="KW-0482">Metalloprotease</keyword>
<dbReference type="RefSeq" id="WP_230550271.1">
    <property type="nucleotide sequence ID" value="NZ_JAJISD010000003.1"/>
</dbReference>
<reference evidence="15 16" key="1">
    <citation type="submission" date="2021-11" db="EMBL/GenBank/DDBJ databases">
        <authorList>
            <person name="Lee D.-H."/>
            <person name="Kim S.-B."/>
        </authorList>
    </citation>
    <scope>NUCLEOTIDE SEQUENCE [LARGE SCALE GENOMIC DNA]</scope>
    <source>
        <strain evidence="15 16">KCTC 52223</strain>
    </source>
</reference>
<dbReference type="GO" id="GO:0008237">
    <property type="term" value="F:metallopeptidase activity"/>
    <property type="evidence" value="ECO:0007669"/>
    <property type="project" value="UniProtKB-KW"/>
</dbReference>
<accession>A0ABS8KSJ7</accession>
<evidence type="ECO:0000256" key="13">
    <source>
        <dbReference type="SAM" id="MobiDB-lite"/>
    </source>
</evidence>
<feature type="active site" evidence="12">
    <location>
        <position position="131"/>
    </location>
</feature>
<evidence type="ECO:0000256" key="2">
    <source>
        <dbReference type="ARBA" id="ARBA00009779"/>
    </source>
</evidence>
<dbReference type="InterPro" id="IPR050083">
    <property type="entry name" value="HtpX_protease"/>
</dbReference>
<keyword evidence="9 12" id="KW-1133">Transmembrane helix</keyword>
<evidence type="ECO:0000256" key="4">
    <source>
        <dbReference type="ARBA" id="ARBA00022670"/>
    </source>
</evidence>
<dbReference type="PANTHER" id="PTHR43221">
    <property type="entry name" value="PROTEASE HTPX"/>
    <property type="match status" value="1"/>
</dbReference>
<feature type="transmembrane region" description="Helical" evidence="12">
    <location>
        <begin position="141"/>
        <end position="162"/>
    </location>
</feature>
<feature type="transmembrane region" description="Helical" evidence="12">
    <location>
        <begin position="7"/>
        <end position="24"/>
    </location>
</feature>
<evidence type="ECO:0000259" key="14">
    <source>
        <dbReference type="Pfam" id="PF01435"/>
    </source>
</evidence>
<dbReference type="Proteomes" id="UP001198862">
    <property type="component" value="Unassembled WGS sequence"/>
</dbReference>
<evidence type="ECO:0000256" key="12">
    <source>
        <dbReference type="HAMAP-Rule" id="MF_00188"/>
    </source>
</evidence>
<evidence type="ECO:0000256" key="3">
    <source>
        <dbReference type="ARBA" id="ARBA00022475"/>
    </source>
</evidence>
<dbReference type="CDD" id="cd07336">
    <property type="entry name" value="M48B_HtpX_like"/>
    <property type="match status" value="1"/>
</dbReference>
<name>A0ABS8KSJ7_9HYPH</name>
<dbReference type="HAMAP" id="MF_00188">
    <property type="entry name" value="Pept_M48_protease_HtpX"/>
    <property type="match status" value="1"/>
</dbReference>
<comment type="caution">
    <text evidence="15">The sequence shown here is derived from an EMBL/GenBank/DDBJ whole genome shotgun (WGS) entry which is preliminary data.</text>
</comment>
<evidence type="ECO:0000256" key="1">
    <source>
        <dbReference type="ARBA" id="ARBA00004651"/>
    </source>
</evidence>
<dbReference type="PANTHER" id="PTHR43221:SF1">
    <property type="entry name" value="PROTEASE HTPX"/>
    <property type="match status" value="1"/>
</dbReference>
<evidence type="ECO:0000256" key="8">
    <source>
        <dbReference type="ARBA" id="ARBA00022833"/>
    </source>
</evidence>